<dbReference type="EMBL" id="HE796992">
    <property type="protein sequence ID" value="CCM00585.1"/>
    <property type="molecule type" value="Genomic_DNA"/>
</dbReference>
<dbReference type="Gene3D" id="3.40.50.300">
    <property type="entry name" value="P-loop containing nucleotide triphosphate hydrolases"/>
    <property type="match status" value="1"/>
</dbReference>
<dbReference type="Gene3D" id="2.130.10.10">
    <property type="entry name" value="YVTN repeat-like/Quinoprotein amine dehydrogenase"/>
    <property type="match status" value="6"/>
</dbReference>
<dbReference type="SUPFAM" id="SSF50998">
    <property type="entry name" value="Quinoprotein alcohol dehydrogenase-like"/>
    <property type="match status" value="2"/>
</dbReference>
<proteinExistence type="predicted"/>
<dbReference type="SUPFAM" id="SSF50978">
    <property type="entry name" value="WD40 repeat-like"/>
    <property type="match status" value="1"/>
</dbReference>
<evidence type="ECO:0000256" key="3">
    <source>
        <dbReference type="PROSITE-ProRule" id="PRU00221"/>
    </source>
</evidence>
<dbReference type="HOGENOM" id="CLU_000288_6_3_1"/>
<feature type="repeat" description="WD" evidence="3">
    <location>
        <begin position="1250"/>
        <end position="1291"/>
    </location>
</feature>
<keyword evidence="2" id="KW-0677">Repeat</keyword>
<dbReference type="InterPro" id="IPR036322">
    <property type="entry name" value="WD40_repeat_dom_sf"/>
</dbReference>
<sequence>MDDGTPHLSGVVTITNARYRNRVKMRNNNDAEPLICVVPNLSEVPKAELWRLVPSTDDRYQVKNMEFEYTASAPPSARIETHVDGSDREYWWFIEKAEEEKFGPDAYFIRHGELCWHLIDQSHETPIELHHWSPDRRSVWKIIQHVDPDASAHTSDGERLASAAASLPIFPASSLKPLADFKSAIDANVEVHVPTTPIFDIFKCASEMILTHVHRHEELFDLLKSIADIYGELVADKEFLGDCRIAAELVVEKLARQLLECADFITHYSEKLVFWNKLGKDADRETCASVQHFQEILNSFMQDIRRHTFNEKSPTVYRGVLDIDLSGLEYTSAAGVNESKQCLPGSRREVLSEIQDWIHITREDSKKVFWLSGMAGKGKSAIAHTIARWADERGNLGSCFCFDRTRKGDHHSKILSTITIDLAHRSPLARRALARTLNEENELRHTRDLTQQWTKLIIEPLRAMSDATRTPVLIVIDALDESGEEGTRELLLQLFSGKHTISSNPFPPNFRILITARPIPDIYDALHDQQYIKHVSLDDVAPESTGRDVEQYVAVKLGDLRVFQVQDYAMLARKSDGIFEWARLSCEYITKRSSIGPNPRSRYDAVIAGTSTQKNLLDKMYRLILTEAMPIEEHVDALPVFRSVMGQVLALLEPLSRASLTTMRRHISSKDGADVESVIRPLGALLTGISDDQTPIRPLHASFYDFLTDKGRSGEFFVEVSAIHHQSLAFSSLRVMKDELHFNICHLENSYLPNSAVTDLEERIVKYISPELQYACRFWTSHVKSTRFEPYLAAEIEHFLANERILFYLEVLSLTQTLIGTALSSIIPWFQCHDNARASSLIADIDQFVQKFTATILRSTPHLYLSALPSAPTLCLTFQRLIAKFPGAIKIWAGSMKVWPSLQKVIYGHTEEVCSVAISHDGRQIVSGSFDNTIRVWDADTGQQLGPPLRGHTNSVRSIVISHDGRRIVSGSRDKTIRIWDADTGQQLGLPLRGHMSWVTSVVISCDGRWIVSGSADKTIRVWDANTGQQLGLSLEGHTDCVTSVAISHDGRRIVSGSYDNTIRVWTVDTRQQIGLPLKGHTGCVTSVAISRDGRRIVSGSYDKTIRLWNTDTGQQLGKPLESHKHWVTSVAISQDGRRIASGSRDKTILVWDAETRQQLSLPLKGHTGWVASVAISHDGRRTVSGSHDNTIQVWDADTGPQLGKPLEGHLDRITSVVISHDGRRIVSGSDDYTIRIWDVITGQQVGLPLKGHLGWVISVVISHDGRWIVSGSYDKTIRVWDTHTGQQVGLPLEGHTLWVTSVAMSRDGWKIVSGSYDNTIRVWDVGTGQQLGLPLKGHMDCITSVAISHDGRRIVSGSDDKTVRVWDAITGEQLGSPLKGHTESVRSVAISYDGRRIVSGSADKTIRIWDADMGQQLGLPLEGHTESVLSVVISHDGRRIVSGSVDKTIRVWDADVGKQLGLPLEGHTRSIRSIAISHDGRQIVSGSHDKIIRVWNIINPVVTPIDEVVRLCETPIPAEIDDMPPNLTPSAITNLQTPLISRILSYLCSIADWRHKRGPQLIQHTPALGDLDHRRKQLSRRMACTCDFHSSNQTSNIDAAVLCHRPICFSSNPTHALHISSSFWGDSPPSSILPDQEGWVIGPEGQLLLWVPIYYMDLSRTYAPGNGLVIPNDGLQLDLSRFTHGEAWHKCYDPAGV</sequence>
<dbReference type="InterPro" id="IPR019775">
    <property type="entry name" value="WD40_repeat_CS"/>
</dbReference>
<accession>J4GN04</accession>
<dbReference type="Proteomes" id="UP000006352">
    <property type="component" value="Unassembled WGS sequence"/>
</dbReference>
<dbReference type="PROSITE" id="PS00678">
    <property type="entry name" value="WD_REPEATS_1"/>
    <property type="match status" value="10"/>
</dbReference>
<feature type="repeat" description="WD" evidence="3">
    <location>
        <begin position="1035"/>
        <end position="1076"/>
    </location>
</feature>
<dbReference type="CDD" id="cd00200">
    <property type="entry name" value="WD40"/>
    <property type="match status" value="2"/>
</dbReference>
<keyword evidence="6" id="KW-1185">Reference proteome</keyword>
<dbReference type="InterPro" id="IPR027417">
    <property type="entry name" value="P-loop_NTPase"/>
</dbReference>
<organism evidence="5 6">
    <name type="scientific">Fibroporia radiculosa</name>
    <dbReference type="NCBI Taxonomy" id="599839"/>
    <lineage>
        <taxon>Eukaryota</taxon>
        <taxon>Fungi</taxon>
        <taxon>Dikarya</taxon>
        <taxon>Basidiomycota</taxon>
        <taxon>Agaricomycotina</taxon>
        <taxon>Agaricomycetes</taxon>
        <taxon>Polyporales</taxon>
        <taxon>Fibroporiaceae</taxon>
        <taxon>Fibroporia</taxon>
    </lineage>
</organism>
<feature type="repeat" description="WD" evidence="3">
    <location>
        <begin position="949"/>
        <end position="990"/>
    </location>
</feature>
<dbReference type="InterPro" id="IPR015943">
    <property type="entry name" value="WD40/YVTN_repeat-like_dom_sf"/>
</dbReference>
<dbReference type="InParanoid" id="J4GN04"/>
<dbReference type="OrthoDB" id="2658414at2759"/>
<evidence type="ECO:0000256" key="2">
    <source>
        <dbReference type="ARBA" id="ARBA00022737"/>
    </source>
</evidence>
<feature type="repeat" description="WD" evidence="3">
    <location>
        <begin position="1207"/>
        <end position="1248"/>
    </location>
</feature>
<dbReference type="Pfam" id="PF24883">
    <property type="entry name" value="NPHP3_N"/>
    <property type="match status" value="1"/>
</dbReference>
<dbReference type="InterPro" id="IPR056884">
    <property type="entry name" value="NPHP3-like_N"/>
</dbReference>
<dbReference type="InterPro" id="IPR001680">
    <property type="entry name" value="WD40_rpt"/>
</dbReference>
<evidence type="ECO:0000313" key="5">
    <source>
        <dbReference type="EMBL" id="CCM00585.1"/>
    </source>
</evidence>
<dbReference type="InterPro" id="IPR011047">
    <property type="entry name" value="Quinoprotein_ADH-like_sf"/>
</dbReference>
<dbReference type="STRING" id="599839.J4GN04"/>
<gene>
    <name evidence="5" type="ORF">FIBRA_02621</name>
</gene>
<feature type="repeat" description="WD" evidence="3">
    <location>
        <begin position="1336"/>
        <end position="1377"/>
    </location>
</feature>
<feature type="repeat" description="WD" evidence="3">
    <location>
        <begin position="1293"/>
        <end position="1334"/>
    </location>
</feature>
<evidence type="ECO:0000313" key="6">
    <source>
        <dbReference type="Proteomes" id="UP000006352"/>
    </source>
</evidence>
<feature type="repeat" description="WD" evidence="3">
    <location>
        <begin position="906"/>
        <end position="947"/>
    </location>
</feature>
<evidence type="ECO:0000259" key="4">
    <source>
        <dbReference type="Pfam" id="PF24883"/>
    </source>
</evidence>
<feature type="repeat" description="WD" evidence="3">
    <location>
        <begin position="1465"/>
        <end position="1498"/>
    </location>
</feature>
<dbReference type="PROSITE" id="PS50294">
    <property type="entry name" value="WD_REPEATS_REGION"/>
    <property type="match status" value="14"/>
</dbReference>
<keyword evidence="1 3" id="KW-0853">WD repeat</keyword>
<dbReference type="InterPro" id="IPR020472">
    <property type="entry name" value="WD40_PAC1"/>
</dbReference>
<dbReference type="PANTHER" id="PTHR44129">
    <property type="entry name" value="WD REPEAT-CONTAINING PROTEIN POP1"/>
    <property type="match status" value="1"/>
</dbReference>
<dbReference type="GeneID" id="24095496"/>
<feature type="repeat" description="WD" evidence="3">
    <location>
        <begin position="992"/>
        <end position="1033"/>
    </location>
</feature>
<dbReference type="InterPro" id="IPR050349">
    <property type="entry name" value="WD_LIS1/nudF_dynein_reg"/>
</dbReference>
<feature type="repeat" description="WD" evidence="3">
    <location>
        <begin position="1379"/>
        <end position="1420"/>
    </location>
</feature>
<evidence type="ECO:0000256" key="1">
    <source>
        <dbReference type="ARBA" id="ARBA00022574"/>
    </source>
</evidence>
<name>J4GN04_9APHY</name>
<feature type="repeat" description="WD" evidence="3">
    <location>
        <begin position="1078"/>
        <end position="1119"/>
    </location>
</feature>
<protein>
    <recommendedName>
        <fullName evidence="4">Nephrocystin 3-like N-terminal domain-containing protein</fullName>
    </recommendedName>
</protein>
<feature type="repeat" description="WD" evidence="3">
    <location>
        <begin position="1121"/>
        <end position="1162"/>
    </location>
</feature>
<feature type="repeat" description="WD" evidence="3">
    <location>
        <begin position="1164"/>
        <end position="1205"/>
    </location>
</feature>
<dbReference type="PRINTS" id="PR00320">
    <property type="entry name" value="GPROTEINBRPT"/>
</dbReference>
<feature type="repeat" description="WD" evidence="3">
    <location>
        <begin position="1422"/>
        <end position="1463"/>
    </location>
</feature>
<feature type="domain" description="Nephrocystin 3-like N-terminal" evidence="4">
    <location>
        <begin position="353"/>
        <end position="517"/>
    </location>
</feature>
<dbReference type="PROSITE" id="PS50082">
    <property type="entry name" value="WD_REPEATS_2"/>
    <property type="match status" value="14"/>
</dbReference>
<dbReference type="Pfam" id="PF00400">
    <property type="entry name" value="WD40"/>
    <property type="match status" value="14"/>
</dbReference>
<reference evidence="5 6" key="1">
    <citation type="journal article" date="2012" name="Appl. Environ. Microbiol.">
        <title>Short-read sequencing for genomic analysis of the brown rot fungus Fibroporia radiculosa.</title>
        <authorList>
            <person name="Tang J.D."/>
            <person name="Perkins A.D."/>
            <person name="Sonstegard T.S."/>
            <person name="Schroeder S.G."/>
            <person name="Burgess S.C."/>
            <person name="Diehl S.V."/>
        </authorList>
    </citation>
    <scope>NUCLEOTIDE SEQUENCE [LARGE SCALE GENOMIC DNA]</scope>
    <source>
        <strain evidence="5 6">TFFH 294</strain>
    </source>
</reference>
<dbReference type="SUPFAM" id="SSF52540">
    <property type="entry name" value="P-loop containing nucleoside triphosphate hydrolases"/>
    <property type="match status" value="1"/>
</dbReference>
<dbReference type="SMART" id="SM00320">
    <property type="entry name" value="WD40"/>
    <property type="match status" value="14"/>
</dbReference>
<dbReference type="RefSeq" id="XP_012179868.1">
    <property type="nucleotide sequence ID" value="XM_012324478.1"/>
</dbReference>